<evidence type="ECO:0000256" key="3">
    <source>
        <dbReference type="ARBA" id="ARBA00022679"/>
    </source>
</evidence>
<sequence length="200" mass="21401">QDLGLALLRIKSLRKGTERHLPNADREAEQVREDFDLVETALAGALKGTREISSDLRLPELEGLALPEVVEKAKLDHEGKTGTAVGMAQGSVPASASLPLKIAVYRVLQEALNNSFRHAGAEGQHISISHADGWLMLEAADGGPGFDLAKTEGSQDARPALGLRGMRERVEMLGGTLEIATRPASGTTIRVRLPLESEAR</sequence>
<dbReference type="SMART" id="SM00387">
    <property type="entry name" value="HATPase_c"/>
    <property type="match status" value="1"/>
</dbReference>
<protein>
    <recommendedName>
        <fullName evidence="2">histidine kinase</fullName>
        <ecNumber evidence="2">2.7.13.3</ecNumber>
    </recommendedName>
</protein>
<dbReference type="InterPro" id="IPR003594">
    <property type="entry name" value="HATPase_dom"/>
</dbReference>
<dbReference type="SUPFAM" id="SSF55874">
    <property type="entry name" value="ATPase domain of HSP90 chaperone/DNA topoisomerase II/histidine kinase"/>
    <property type="match status" value="1"/>
</dbReference>
<dbReference type="Pfam" id="PF02518">
    <property type="entry name" value="HATPase_c"/>
    <property type="match status" value="1"/>
</dbReference>
<comment type="caution">
    <text evidence="6">The sequence shown here is derived from an EMBL/GenBank/DDBJ whole genome shotgun (WGS) entry which is preliminary data.</text>
</comment>
<dbReference type="GO" id="GO:0000160">
    <property type="term" value="P:phosphorelay signal transduction system"/>
    <property type="evidence" value="ECO:0007669"/>
    <property type="project" value="UniProtKB-KW"/>
</dbReference>
<evidence type="ECO:0000259" key="5">
    <source>
        <dbReference type="PROSITE" id="PS50109"/>
    </source>
</evidence>
<dbReference type="InterPro" id="IPR036890">
    <property type="entry name" value="HATPase_C_sf"/>
</dbReference>
<dbReference type="EMBL" id="LAZR01057571">
    <property type="protein sequence ID" value="KKK71788.1"/>
    <property type="molecule type" value="Genomic_DNA"/>
</dbReference>
<keyword evidence="4" id="KW-0418">Kinase</keyword>
<dbReference type="GO" id="GO:0004673">
    <property type="term" value="F:protein histidine kinase activity"/>
    <property type="evidence" value="ECO:0007669"/>
    <property type="project" value="UniProtKB-EC"/>
</dbReference>
<dbReference type="EC" id="2.7.13.3" evidence="2"/>
<keyword evidence="3" id="KW-0808">Transferase</keyword>
<accession>A0A0F8XS42</accession>
<feature type="non-terminal residue" evidence="6">
    <location>
        <position position="1"/>
    </location>
</feature>
<dbReference type="InterPro" id="IPR050482">
    <property type="entry name" value="Sensor_HK_TwoCompSys"/>
</dbReference>
<gene>
    <name evidence="6" type="ORF">LCGC14_2910420</name>
</gene>
<dbReference type="PROSITE" id="PS50109">
    <property type="entry name" value="HIS_KIN"/>
    <property type="match status" value="1"/>
</dbReference>
<proteinExistence type="predicted"/>
<dbReference type="InterPro" id="IPR005467">
    <property type="entry name" value="His_kinase_dom"/>
</dbReference>
<evidence type="ECO:0000256" key="2">
    <source>
        <dbReference type="ARBA" id="ARBA00012438"/>
    </source>
</evidence>
<organism evidence="6">
    <name type="scientific">marine sediment metagenome</name>
    <dbReference type="NCBI Taxonomy" id="412755"/>
    <lineage>
        <taxon>unclassified sequences</taxon>
        <taxon>metagenomes</taxon>
        <taxon>ecological metagenomes</taxon>
    </lineage>
</organism>
<reference evidence="6" key="1">
    <citation type="journal article" date="2015" name="Nature">
        <title>Complex archaea that bridge the gap between prokaryotes and eukaryotes.</title>
        <authorList>
            <person name="Spang A."/>
            <person name="Saw J.H."/>
            <person name="Jorgensen S.L."/>
            <person name="Zaremba-Niedzwiedzka K."/>
            <person name="Martijn J."/>
            <person name="Lind A.E."/>
            <person name="van Eijk R."/>
            <person name="Schleper C."/>
            <person name="Guy L."/>
            <person name="Ettema T.J."/>
        </authorList>
    </citation>
    <scope>NUCLEOTIDE SEQUENCE</scope>
</reference>
<evidence type="ECO:0000256" key="1">
    <source>
        <dbReference type="ARBA" id="ARBA00000085"/>
    </source>
</evidence>
<dbReference type="Gene3D" id="3.30.565.10">
    <property type="entry name" value="Histidine kinase-like ATPase, C-terminal domain"/>
    <property type="match status" value="1"/>
</dbReference>
<dbReference type="PANTHER" id="PTHR24421">
    <property type="entry name" value="NITRATE/NITRITE SENSOR PROTEIN NARX-RELATED"/>
    <property type="match status" value="1"/>
</dbReference>
<dbReference type="AlphaFoldDB" id="A0A0F8XS42"/>
<dbReference type="PANTHER" id="PTHR24421:SF10">
    <property type="entry name" value="NITRATE_NITRITE SENSOR PROTEIN NARQ"/>
    <property type="match status" value="1"/>
</dbReference>
<dbReference type="CDD" id="cd16917">
    <property type="entry name" value="HATPase_UhpB-NarQ-NarX-like"/>
    <property type="match status" value="1"/>
</dbReference>
<comment type="catalytic activity">
    <reaction evidence="1">
        <text>ATP + protein L-histidine = ADP + protein N-phospho-L-histidine.</text>
        <dbReference type="EC" id="2.7.13.3"/>
    </reaction>
</comment>
<name>A0A0F8XS42_9ZZZZ</name>
<evidence type="ECO:0000256" key="4">
    <source>
        <dbReference type="ARBA" id="ARBA00022777"/>
    </source>
</evidence>
<evidence type="ECO:0000313" key="6">
    <source>
        <dbReference type="EMBL" id="KKK71788.1"/>
    </source>
</evidence>
<feature type="domain" description="Histidine kinase" evidence="5">
    <location>
        <begin position="104"/>
        <end position="197"/>
    </location>
</feature>